<dbReference type="Proteomes" id="UP001280121">
    <property type="component" value="Unassembled WGS sequence"/>
</dbReference>
<name>A0AAD9X5G0_9ROSI</name>
<feature type="region of interest" description="Disordered" evidence="1">
    <location>
        <begin position="46"/>
        <end position="66"/>
    </location>
</feature>
<accession>A0AAD9X5G0</accession>
<sequence length="326" mass="37248">MCDVPPVVVEHADAVEPQFGDCFGSGIEINDELYNEQYNELYSEQNTEPGFEHNNDPNPEMDNEANNDQADDLENMDKQPIQIQTRGRCVLGVSCTAPDMPRTFEVRHNVIASDSDNARTFVILGANSYLFGIEKIHRRHRQTSAVRIREVVVSRLQQKDGHLIHPNDIITDMKTMYGIYIMYSKAYHALYYALTLTYGIHEETFQLLTYFGFVLAQQNPSTITDLQCTDDGKVLYFFMSLRPSLSGFQREQNLDFTSFCTDYYKRETLVDAYSASIMHMGHPFLWLVPSDIAARVVLNPKSKRQSGHLIEGRHASSSERATMQSF</sequence>
<dbReference type="EMBL" id="JANJYI010000004">
    <property type="protein sequence ID" value="KAK2653120.1"/>
    <property type="molecule type" value="Genomic_DNA"/>
</dbReference>
<evidence type="ECO:0000313" key="3">
    <source>
        <dbReference type="Proteomes" id="UP001280121"/>
    </source>
</evidence>
<gene>
    <name evidence="2" type="ORF">Ddye_012976</name>
</gene>
<keyword evidence="3" id="KW-1185">Reference proteome</keyword>
<evidence type="ECO:0000256" key="1">
    <source>
        <dbReference type="SAM" id="MobiDB-lite"/>
    </source>
</evidence>
<organism evidence="2 3">
    <name type="scientific">Dipteronia dyeriana</name>
    <dbReference type="NCBI Taxonomy" id="168575"/>
    <lineage>
        <taxon>Eukaryota</taxon>
        <taxon>Viridiplantae</taxon>
        <taxon>Streptophyta</taxon>
        <taxon>Embryophyta</taxon>
        <taxon>Tracheophyta</taxon>
        <taxon>Spermatophyta</taxon>
        <taxon>Magnoliopsida</taxon>
        <taxon>eudicotyledons</taxon>
        <taxon>Gunneridae</taxon>
        <taxon>Pentapetalae</taxon>
        <taxon>rosids</taxon>
        <taxon>malvids</taxon>
        <taxon>Sapindales</taxon>
        <taxon>Sapindaceae</taxon>
        <taxon>Hippocastanoideae</taxon>
        <taxon>Acereae</taxon>
        <taxon>Dipteronia</taxon>
    </lineage>
</organism>
<proteinExistence type="predicted"/>
<comment type="caution">
    <text evidence="2">The sequence shown here is derived from an EMBL/GenBank/DDBJ whole genome shotgun (WGS) entry which is preliminary data.</text>
</comment>
<dbReference type="AlphaFoldDB" id="A0AAD9X5G0"/>
<evidence type="ECO:0000313" key="2">
    <source>
        <dbReference type="EMBL" id="KAK2653120.1"/>
    </source>
</evidence>
<feature type="region of interest" description="Disordered" evidence="1">
    <location>
        <begin position="305"/>
        <end position="326"/>
    </location>
</feature>
<protein>
    <submittedName>
        <fullName evidence="2">Uncharacterized protein</fullName>
    </submittedName>
</protein>
<reference evidence="2" key="1">
    <citation type="journal article" date="2023" name="Plant J.">
        <title>Genome sequences and population genomics provide insights into the demographic history, inbreeding, and mutation load of two 'living fossil' tree species of Dipteronia.</title>
        <authorList>
            <person name="Feng Y."/>
            <person name="Comes H.P."/>
            <person name="Chen J."/>
            <person name="Zhu S."/>
            <person name="Lu R."/>
            <person name="Zhang X."/>
            <person name="Li P."/>
            <person name="Qiu J."/>
            <person name="Olsen K.M."/>
            <person name="Qiu Y."/>
        </authorList>
    </citation>
    <scope>NUCLEOTIDE SEQUENCE</scope>
    <source>
        <strain evidence="2">KIB01</strain>
    </source>
</reference>